<accession>A0A7J0DIL3</accession>
<proteinExistence type="predicted"/>
<dbReference type="PANTHER" id="PTHR31170:SF25">
    <property type="entry name" value="BNAA09G04570D PROTEIN"/>
    <property type="match status" value="1"/>
</dbReference>
<comment type="caution">
    <text evidence="2">The sequence shown here is derived from an EMBL/GenBank/DDBJ whole genome shotgun (WGS) entry which is preliminary data.</text>
</comment>
<keyword evidence="1" id="KW-0472">Membrane</keyword>
<sequence length="439" mass="50638">MANANLAREETTSNMDTSVDIQGLVTSMREKVDNLSPLSPNCCIFRVPERLRQVNERAYTPVKVSIGPLHHGKDDLIPLEEHKWRYLKDFLQHSQKPLEYLVAFIKEREESIRECYAEAIIFDSDKFVEIILVDAAFIIEVLLKNMYANLITSDDRIFLKPVISLDIWQDFLLLENQLPFFVLDELFEMANVVVGSDENELTPTFADLFCHFLAGFVGLHVKIPNYIDSRRSKHFVDLLSSFLTPRERSQSHKWGKIVTIPTAKELHDAGIKFKASANKNLFCISFMSGVLEIPKFVIADSTEGWLRNLLAFERCIDNECYMTQYVWFLDKLIDSSKDVEYLVESGVIENWLGDNNDISNLINKLGVATWLNTYDFYFSELCEELNNYCKIPWNKWEATLRRDYFKTPWRVISIAAAAILLSLTFIQTMCSILSVDSGK</sequence>
<dbReference type="Proteomes" id="UP000585474">
    <property type="component" value="Unassembled WGS sequence"/>
</dbReference>
<dbReference type="InterPro" id="IPR004158">
    <property type="entry name" value="DUF247_pln"/>
</dbReference>
<evidence type="ECO:0000313" key="2">
    <source>
        <dbReference type="EMBL" id="GFS35338.1"/>
    </source>
</evidence>
<name>A0A7J0DIL3_9ERIC</name>
<evidence type="ECO:0000313" key="3">
    <source>
        <dbReference type="Proteomes" id="UP000585474"/>
    </source>
</evidence>
<feature type="transmembrane region" description="Helical" evidence="1">
    <location>
        <begin position="411"/>
        <end position="435"/>
    </location>
</feature>
<reference evidence="3" key="1">
    <citation type="submission" date="2019-07" db="EMBL/GenBank/DDBJ databases">
        <title>De Novo Assembly of kiwifruit Actinidia rufa.</title>
        <authorList>
            <person name="Sugita-Konishi S."/>
            <person name="Sato K."/>
            <person name="Mori E."/>
            <person name="Abe Y."/>
            <person name="Kisaki G."/>
            <person name="Hamano K."/>
            <person name="Suezawa K."/>
            <person name="Otani M."/>
            <person name="Fukuda T."/>
            <person name="Manabe T."/>
            <person name="Gomi K."/>
            <person name="Tabuchi M."/>
            <person name="Akimitsu K."/>
            <person name="Kataoka I."/>
        </authorList>
    </citation>
    <scope>NUCLEOTIDE SEQUENCE [LARGE SCALE GENOMIC DNA]</scope>
    <source>
        <strain evidence="3">cv. Fuchu</strain>
    </source>
</reference>
<evidence type="ECO:0008006" key="4">
    <source>
        <dbReference type="Google" id="ProtNLM"/>
    </source>
</evidence>
<protein>
    <recommendedName>
        <fullName evidence="4">Transmembrane protein</fullName>
    </recommendedName>
</protein>
<dbReference type="AlphaFoldDB" id="A0A7J0DIL3"/>
<evidence type="ECO:0000256" key="1">
    <source>
        <dbReference type="SAM" id="Phobius"/>
    </source>
</evidence>
<dbReference type="EMBL" id="BJWL01000227">
    <property type="protein sequence ID" value="GFS35338.1"/>
    <property type="molecule type" value="Genomic_DNA"/>
</dbReference>
<keyword evidence="3" id="KW-1185">Reference proteome</keyword>
<keyword evidence="1" id="KW-0812">Transmembrane</keyword>
<gene>
    <name evidence="2" type="ORF">Acr_00g0039220</name>
</gene>
<organism evidence="2 3">
    <name type="scientific">Actinidia rufa</name>
    <dbReference type="NCBI Taxonomy" id="165716"/>
    <lineage>
        <taxon>Eukaryota</taxon>
        <taxon>Viridiplantae</taxon>
        <taxon>Streptophyta</taxon>
        <taxon>Embryophyta</taxon>
        <taxon>Tracheophyta</taxon>
        <taxon>Spermatophyta</taxon>
        <taxon>Magnoliopsida</taxon>
        <taxon>eudicotyledons</taxon>
        <taxon>Gunneridae</taxon>
        <taxon>Pentapetalae</taxon>
        <taxon>asterids</taxon>
        <taxon>Ericales</taxon>
        <taxon>Actinidiaceae</taxon>
        <taxon>Actinidia</taxon>
    </lineage>
</organism>
<dbReference type="OrthoDB" id="672127at2759"/>
<dbReference type="Pfam" id="PF03140">
    <property type="entry name" value="DUF247"/>
    <property type="match status" value="1"/>
</dbReference>
<keyword evidence="1" id="KW-1133">Transmembrane helix</keyword>
<dbReference type="PANTHER" id="PTHR31170">
    <property type="entry name" value="BNAC04G53230D PROTEIN"/>
    <property type="match status" value="1"/>
</dbReference>